<dbReference type="InterPro" id="IPR020904">
    <property type="entry name" value="Sc_DH/Rdtase_CS"/>
</dbReference>
<dbReference type="Pfam" id="PF01370">
    <property type="entry name" value="Epimerase"/>
    <property type="match status" value="1"/>
</dbReference>
<evidence type="ECO:0000256" key="1">
    <source>
        <dbReference type="ARBA" id="ARBA00007637"/>
    </source>
</evidence>
<dbReference type="Gene3D" id="3.40.50.720">
    <property type="entry name" value="NAD(P)-binding Rossmann-like Domain"/>
    <property type="match status" value="1"/>
</dbReference>
<reference evidence="3 4" key="1">
    <citation type="journal article" date="2015" name="Genome Announc.">
        <title>Complete Genome Sequence and Annotation of Corynebacterium singulare DSM 44357, Isolated from a Human Semen Specimen.</title>
        <authorList>
            <person name="Merten M."/>
            <person name="Brinkrolf K."/>
            <person name="Albersmeier A."/>
            <person name="Kutter Y."/>
            <person name="Ruckert C."/>
            <person name="Tauch A."/>
        </authorList>
    </citation>
    <scope>NUCLEOTIDE SEQUENCE [LARGE SCALE GENOMIC DNA]</scope>
    <source>
        <strain evidence="3">IBS B52218</strain>
    </source>
</reference>
<organism evidence="3 4">
    <name type="scientific">Corynebacterium singulare</name>
    <dbReference type="NCBI Taxonomy" id="161899"/>
    <lineage>
        <taxon>Bacteria</taxon>
        <taxon>Bacillati</taxon>
        <taxon>Actinomycetota</taxon>
        <taxon>Actinomycetes</taxon>
        <taxon>Mycobacteriales</taxon>
        <taxon>Corynebacteriaceae</taxon>
        <taxon>Corynebacterium</taxon>
    </lineage>
</organism>
<gene>
    <name evidence="3" type="primary">galE1</name>
    <name evidence="3" type="ORF">CSING_09850</name>
</gene>
<protein>
    <submittedName>
        <fullName evidence="3">Nucleoside-diphosphate-sugar epimerase</fullName>
        <ecNumber evidence="3">5.1.3.2</ecNumber>
    </submittedName>
</protein>
<dbReference type="InterPro" id="IPR036291">
    <property type="entry name" value="NAD(P)-bd_dom_sf"/>
</dbReference>
<dbReference type="InterPro" id="IPR001509">
    <property type="entry name" value="Epimerase_deHydtase"/>
</dbReference>
<dbReference type="PROSITE" id="PS00061">
    <property type="entry name" value="ADH_SHORT"/>
    <property type="match status" value="1"/>
</dbReference>
<dbReference type="Gene3D" id="3.90.25.10">
    <property type="entry name" value="UDP-galactose 4-epimerase, domain 1"/>
    <property type="match status" value="1"/>
</dbReference>
<evidence type="ECO:0000313" key="4">
    <source>
        <dbReference type="Proteomes" id="UP000031890"/>
    </source>
</evidence>
<dbReference type="SUPFAM" id="SSF51735">
    <property type="entry name" value="NAD(P)-binding Rossmann-fold domains"/>
    <property type="match status" value="1"/>
</dbReference>
<feature type="domain" description="NAD-dependent epimerase/dehydratase" evidence="2">
    <location>
        <begin position="35"/>
        <end position="272"/>
    </location>
</feature>
<evidence type="ECO:0000313" key="3">
    <source>
        <dbReference type="EMBL" id="AJI79483.1"/>
    </source>
</evidence>
<dbReference type="HOGENOM" id="CLU_007383_1_7_11"/>
<dbReference type="AlphaFoldDB" id="A0A0B6EXD3"/>
<accession>A0A0B6EXD3</accession>
<dbReference type="Proteomes" id="UP000031890">
    <property type="component" value="Chromosome"/>
</dbReference>
<dbReference type="EC" id="5.1.3.2" evidence="3"/>
<keyword evidence="3" id="KW-0413">Isomerase</keyword>
<proteinExistence type="inferred from homology"/>
<dbReference type="GO" id="GO:0003978">
    <property type="term" value="F:UDP-glucose 4-epimerase activity"/>
    <property type="evidence" value="ECO:0007669"/>
    <property type="project" value="UniProtKB-EC"/>
</dbReference>
<dbReference type="EMBL" id="CP010827">
    <property type="protein sequence ID" value="AJI79483.1"/>
    <property type="molecule type" value="Genomic_DNA"/>
</dbReference>
<dbReference type="STRING" id="161899.CSING_09850"/>
<sequence length="344" mass="36596">MGCDCSNAAVGAITHDVIVDAATSINVIITPMHCLVTGGAGFIGSHLVDLLVEKGHTVTVLDNFSTGRMVNLESACKSGDVSIVEGDIRTVDYDELFSRRPTEVVFHLAAQIDVRKSVEDPVSDCETNVLATVKLADAARRHSVRKIVHTSSGGSIYGQPESFPVGEETPVAPESPYAAGKAAGELYLEMFSRLYGIGCSFVAPANVYGPRQNPHGEAGVVAIFSQRLLNGEPTKVFGTGSNTRDYVFVKDVARAFYLASKDEADGERFNIGTGIETSDRELHTLVAKAAGAPDAPIFAPARLGDVPRSALDSSKARKLIGWEPSLPLEAGIKETVTFFKGQVK</sequence>
<name>A0A0B6EXD3_9CORY</name>
<dbReference type="PANTHER" id="PTHR43000">
    <property type="entry name" value="DTDP-D-GLUCOSE 4,6-DEHYDRATASE-RELATED"/>
    <property type="match status" value="1"/>
</dbReference>
<dbReference type="KEGG" id="csx:CSING_09850"/>
<comment type="similarity">
    <text evidence="1">Belongs to the NAD(P)-dependent epimerase/dehydratase family.</text>
</comment>
<evidence type="ECO:0000259" key="2">
    <source>
        <dbReference type="Pfam" id="PF01370"/>
    </source>
</evidence>